<dbReference type="PROSITE" id="PS51257">
    <property type="entry name" value="PROKAR_LIPOPROTEIN"/>
    <property type="match status" value="1"/>
</dbReference>
<proteinExistence type="predicted"/>
<feature type="domain" description="Lipoprotein YgdI/YgdR-like SH3-like" evidence="1">
    <location>
        <begin position="29"/>
        <end position="66"/>
    </location>
</feature>
<dbReference type="RefSeq" id="WP_103925919.1">
    <property type="nucleotide sequence ID" value="NZ_FNVR01000024.1"/>
</dbReference>
<evidence type="ECO:0000259" key="1">
    <source>
        <dbReference type="Pfam" id="PF06004"/>
    </source>
</evidence>
<evidence type="ECO:0000313" key="3">
    <source>
        <dbReference type="Proteomes" id="UP000236736"/>
    </source>
</evidence>
<dbReference type="OrthoDB" id="827672at2"/>
<dbReference type="SUPFAM" id="SSF50182">
    <property type="entry name" value="Sm-like ribonucleoproteins"/>
    <property type="match status" value="1"/>
</dbReference>
<dbReference type="Proteomes" id="UP000236736">
    <property type="component" value="Unassembled WGS sequence"/>
</dbReference>
<dbReference type="AlphaFoldDB" id="A0A1H5Z474"/>
<keyword evidence="3" id="KW-1185">Reference proteome</keyword>
<organism evidence="2 3">
    <name type="scientific">Algoriphagus boritolerans DSM 17298 = JCM 18970</name>
    <dbReference type="NCBI Taxonomy" id="1120964"/>
    <lineage>
        <taxon>Bacteria</taxon>
        <taxon>Pseudomonadati</taxon>
        <taxon>Bacteroidota</taxon>
        <taxon>Cytophagia</taxon>
        <taxon>Cytophagales</taxon>
        <taxon>Cyclobacteriaceae</taxon>
        <taxon>Algoriphagus</taxon>
    </lineage>
</organism>
<name>A0A1H5Z474_9BACT</name>
<dbReference type="Gene3D" id="2.30.30.100">
    <property type="match status" value="1"/>
</dbReference>
<dbReference type="InterPro" id="IPR010920">
    <property type="entry name" value="LSM_dom_sf"/>
</dbReference>
<protein>
    <recommendedName>
        <fullName evidence="1">Lipoprotein YgdI/YgdR-like SH3-like domain-containing protein</fullName>
    </recommendedName>
</protein>
<evidence type="ECO:0000313" key="2">
    <source>
        <dbReference type="EMBL" id="SEG30830.1"/>
    </source>
</evidence>
<dbReference type="Pfam" id="PF06004">
    <property type="entry name" value="DUF903"/>
    <property type="match status" value="1"/>
</dbReference>
<dbReference type="EMBL" id="FNVR01000024">
    <property type="protein sequence ID" value="SEG30830.1"/>
    <property type="molecule type" value="Genomic_DNA"/>
</dbReference>
<dbReference type="InterPro" id="IPR047807">
    <property type="entry name" value="YgdI/YgdR-like_SH3-like"/>
</dbReference>
<sequence>MRYIFIVLFFILLASCEELTDVKRVKGPCTIQLTDGGTITTQDDIEILEGTGTITYRDEDGKLWSITASEYVSYTCGN</sequence>
<reference evidence="3" key="1">
    <citation type="submission" date="2016-10" db="EMBL/GenBank/DDBJ databases">
        <authorList>
            <person name="Varghese N."/>
            <person name="Submissions S."/>
        </authorList>
    </citation>
    <scope>NUCLEOTIDE SEQUENCE [LARGE SCALE GENOMIC DNA]</scope>
    <source>
        <strain evidence="3">DSM 17298</strain>
    </source>
</reference>
<accession>A0A1H5Z474</accession>
<gene>
    <name evidence="2" type="ORF">SAMN03080598_03304</name>
</gene>